<dbReference type="CDD" id="cd22584">
    <property type="entry name" value="Rcat_RBR_unk"/>
    <property type="match status" value="1"/>
</dbReference>
<proteinExistence type="predicted"/>
<dbReference type="InterPro" id="IPR002867">
    <property type="entry name" value="IBR_dom"/>
</dbReference>
<keyword evidence="4" id="KW-0479">Metal-binding</keyword>
<dbReference type="SUPFAM" id="SSF57850">
    <property type="entry name" value="RING/U-box"/>
    <property type="match status" value="1"/>
</dbReference>
<dbReference type="InterPro" id="IPR031127">
    <property type="entry name" value="E3_UB_ligase_RBR"/>
</dbReference>
<keyword evidence="8" id="KW-0862">Zinc</keyword>
<dbReference type="EC" id="2.3.2.31" evidence="2"/>
<keyword evidence="6" id="KW-0863">Zinc-finger</keyword>
<evidence type="ECO:0000256" key="3">
    <source>
        <dbReference type="ARBA" id="ARBA00022679"/>
    </source>
</evidence>
<evidence type="ECO:0000256" key="8">
    <source>
        <dbReference type="ARBA" id="ARBA00022833"/>
    </source>
</evidence>
<evidence type="ECO:0000313" key="11">
    <source>
        <dbReference type="Proteomes" id="UP000235672"/>
    </source>
</evidence>
<evidence type="ECO:0000256" key="6">
    <source>
        <dbReference type="ARBA" id="ARBA00022771"/>
    </source>
</evidence>
<keyword evidence="11" id="KW-1185">Reference proteome</keyword>
<accession>A0A2J6PFE9</accession>
<feature type="non-terminal residue" evidence="10">
    <location>
        <position position="172"/>
    </location>
</feature>
<evidence type="ECO:0000259" key="9">
    <source>
        <dbReference type="PROSITE" id="PS51873"/>
    </source>
</evidence>
<dbReference type="PANTHER" id="PTHR11685">
    <property type="entry name" value="RBR FAMILY RING FINGER AND IBR DOMAIN-CONTAINING"/>
    <property type="match status" value="1"/>
</dbReference>
<dbReference type="Pfam" id="PF01485">
    <property type="entry name" value="IBR"/>
    <property type="match status" value="2"/>
</dbReference>
<dbReference type="Gene3D" id="1.20.120.1750">
    <property type="match status" value="1"/>
</dbReference>
<evidence type="ECO:0000313" key="10">
    <source>
        <dbReference type="EMBL" id="PMD12750.1"/>
    </source>
</evidence>
<evidence type="ECO:0000256" key="7">
    <source>
        <dbReference type="ARBA" id="ARBA00022786"/>
    </source>
</evidence>
<dbReference type="Proteomes" id="UP000235672">
    <property type="component" value="Unassembled WGS sequence"/>
</dbReference>
<dbReference type="AlphaFoldDB" id="A0A2J6PFE9"/>
<evidence type="ECO:0000256" key="2">
    <source>
        <dbReference type="ARBA" id="ARBA00012251"/>
    </source>
</evidence>
<gene>
    <name evidence="10" type="ORF">NA56DRAFT_541918</name>
</gene>
<comment type="catalytic activity">
    <reaction evidence="1">
        <text>[E2 ubiquitin-conjugating enzyme]-S-ubiquitinyl-L-cysteine + [acceptor protein]-L-lysine = [E2 ubiquitin-conjugating enzyme]-L-cysteine + [acceptor protein]-N(6)-ubiquitinyl-L-lysine.</text>
        <dbReference type="EC" id="2.3.2.31"/>
    </reaction>
</comment>
<dbReference type="SMART" id="SM00647">
    <property type="entry name" value="IBR"/>
    <property type="match status" value="2"/>
</dbReference>
<protein>
    <recommendedName>
        <fullName evidence="2">RBR-type E3 ubiquitin transferase</fullName>
        <ecNumber evidence="2">2.3.2.31</ecNumber>
    </recommendedName>
</protein>
<name>A0A2J6PFE9_9HELO</name>
<evidence type="ECO:0000256" key="5">
    <source>
        <dbReference type="ARBA" id="ARBA00022737"/>
    </source>
</evidence>
<dbReference type="CDD" id="cd20335">
    <property type="entry name" value="BRcat_RBR"/>
    <property type="match status" value="1"/>
</dbReference>
<reference evidence="10 11" key="1">
    <citation type="submission" date="2016-05" db="EMBL/GenBank/DDBJ databases">
        <title>A degradative enzymes factory behind the ericoid mycorrhizal symbiosis.</title>
        <authorList>
            <consortium name="DOE Joint Genome Institute"/>
            <person name="Martino E."/>
            <person name="Morin E."/>
            <person name="Grelet G."/>
            <person name="Kuo A."/>
            <person name="Kohler A."/>
            <person name="Daghino S."/>
            <person name="Barry K."/>
            <person name="Choi C."/>
            <person name="Cichocki N."/>
            <person name="Clum A."/>
            <person name="Copeland A."/>
            <person name="Hainaut M."/>
            <person name="Haridas S."/>
            <person name="Labutti K."/>
            <person name="Lindquist E."/>
            <person name="Lipzen A."/>
            <person name="Khouja H.-R."/>
            <person name="Murat C."/>
            <person name="Ohm R."/>
            <person name="Olson A."/>
            <person name="Spatafora J."/>
            <person name="Veneault-Fourrey C."/>
            <person name="Henrissat B."/>
            <person name="Grigoriev I."/>
            <person name="Martin F."/>
            <person name="Perotto S."/>
        </authorList>
    </citation>
    <scope>NUCLEOTIDE SEQUENCE [LARGE SCALE GENOMIC DNA]</scope>
    <source>
        <strain evidence="10 11">UAMH 7357</strain>
    </source>
</reference>
<dbReference type="GO" id="GO:0016567">
    <property type="term" value="P:protein ubiquitination"/>
    <property type="evidence" value="ECO:0007669"/>
    <property type="project" value="InterPro"/>
</dbReference>
<feature type="non-terminal residue" evidence="10">
    <location>
        <position position="1"/>
    </location>
</feature>
<evidence type="ECO:0000256" key="1">
    <source>
        <dbReference type="ARBA" id="ARBA00001798"/>
    </source>
</evidence>
<keyword evidence="7" id="KW-0833">Ubl conjugation pathway</keyword>
<evidence type="ECO:0000256" key="4">
    <source>
        <dbReference type="ARBA" id="ARBA00022723"/>
    </source>
</evidence>
<dbReference type="GO" id="GO:0061630">
    <property type="term" value="F:ubiquitin protein ligase activity"/>
    <property type="evidence" value="ECO:0007669"/>
    <property type="project" value="UniProtKB-EC"/>
</dbReference>
<dbReference type="InterPro" id="IPR044066">
    <property type="entry name" value="TRIAD_supradom"/>
</dbReference>
<dbReference type="EMBL" id="KZ613543">
    <property type="protein sequence ID" value="PMD12750.1"/>
    <property type="molecule type" value="Genomic_DNA"/>
</dbReference>
<dbReference type="GO" id="GO:0008270">
    <property type="term" value="F:zinc ion binding"/>
    <property type="evidence" value="ECO:0007669"/>
    <property type="project" value="UniProtKB-KW"/>
</dbReference>
<organism evidence="10 11">
    <name type="scientific">Hyaloscypha hepaticicola</name>
    <dbReference type="NCBI Taxonomy" id="2082293"/>
    <lineage>
        <taxon>Eukaryota</taxon>
        <taxon>Fungi</taxon>
        <taxon>Dikarya</taxon>
        <taxon>Ascomycota</taxon>
        <taxon>Pezizomycotina</taxon>
        <taxon>Leotiomycetes</taxon>
        <taxon>Helotiales</taxon>
        <taxon>Hyaloscyphaceae</taxon>
        <taxon>Hyaloscypha</taxon>
    </lineage>
</organism>
<sequence length="172" mass="19836">CNHHSCRECLNEIYKGAIADETRYPPRCCQPIPIEQSRRLLESQVLRDFSDKQVELETKEKDRIYCSNKTCSRFIRPENVRGRDAKCQRCGTRTCADCKQAAHSSRRPCGAVEGHGTRMALKVMEENKWRRCPDCNNGIERTEGCNHMVCKCGREFCYKCGAQWRTCGCPTF</sequence>
<keyword evidence="5" id="KW-0677">Repeat</keyword>
<dbReference type="OrthoDB" id="10009520at2759"/>
<dbReference type="PROSITE" id="PS51873">
    <property type="entry name" value="TRIAD"/>
    <property type="match status" value="1"/>
</dbReference>
<keyword evidence="3" id="KW-0808">Transferase</keyword>
<feature type="domain" description="RING-type" evidence="9">
    <location>
        <begin position="1"/>
        <end position="172"/>
    </location>
</feature>
<dbReference type="STRING" id="1745343.A0A2J6PFE9"/>